<dbReference type="AlphaFoldDB" id="A0A2M3ZU87"/>
<evidence type="ECO:0000313" key="2">
    <source>
        <dbReference type="EMBL" id="MBW32103.1"/>
    </source>
</evidence>
<sequence>MIFCFCFFIILPTFLGANDVTEPPFTLPGATVKHAVTGILTMRFSNNIPPPPLKNMHTYSHPHHAHPPGKG</sequence>
<accession>A0A2M3ZU87</accession>
<proteinExistence type="predicted"/>
<organism evidence="2">
    <name type="scientific">Anopheles braziliensis</name>
    <dbReference type="NCBI Taxonomy" id="58242"/>
    <lineage>
        <taxon>Eukaryota</taxon>
        <taxon>Metazoa</taxon>
        <taxon>Ecdysozoa</taxon>
        <taxon>Arthropoda</taxon>
        <taxon>Hexapoda</taxon>
        <taxon>Insecta</taxon>
        <taxon>Pterygota</taxon>
        <taxon>Neoptera</taxon>
        <taxon>Endopterygota</taxon>
        <taxon>Diptera</taxon>
        <taxon>Nematocera</taxon>
        <taxon>Culicoidea</taxon>
        <taxon>Culicidae</taxon>
        <taxon>Anophelinae</taxon>
        <taxon>Anopheles</taxon>
    </lineage>
</organism>
<reference evidence="2" key="1">
    <citation type="submission" date="2018-01" db="EMBL/GenBank/DDBJ databases">
        <title>An insight into the sialome of Amazonian anophelines.</title>
        <authorList>
            <person name="Ribeiro J.M."/>
            <person name="Scarpassa V."/>
            <person name="Calvo E."/>
        </authorList>
    </citation>
    <scope>NUCLEOTIDE SEQUENCE</scope>
    <source>
        <tissue evidence="2">Salivary glands</tissue>
    </source>
</reference>
<evidence type="ECO:0000256" key="1">
    <source>
        <dbReference type="SAM" id="SignalP"/>
    </source>
</evidence>
<protein>
    <submittedName>
        <fullName evidence="2">Putative secreted peptide</fullName>
    </submittedName>
</protein>
<keyword evidence="1" id="KW-0732">Signal</keyword>
<name>A0A2M3ZU87_9DIPT</name>
<feature type="signal peptide" evidence="1">
    <location>
        <begin position="1"/>
        <end position="17"/>
    </location>
</feature>
<feature type="chain" id="PRO_5014610682" evidence="1">
    <location>
        <begin position="18"/>
        <end position="71"/>
    </location>
</feature>
<dbReference type="EMBL" id="GGFM01011352">
    <property type="protein sequence ID" value="MBW32103.1"/>
    <property type="molecule type" value="Transcribed_RNA"/>
</dbReference>